<proteinExistence type="predicted"/>
<reference evidence="1 2" key="1">
    <citation type="journal article" date="2018" name="PLoS Genet.">
        <title>Population sequencing reveals clonal diversity and ancestral inbreeding in the grapevine cultivar Chardonnay.</title>
        <authorList>
            <person name="Roach M.J."/>
            <person name="Johnson D.L."/>
            <person name="Bohlmann J."/>
            <person name="van Vuuren H.J."/>
            <person name="Jones S.J."/>
            <person name="Pretorius I.S."/>
            <person name="Schmidt S.A."/>
            <person name="Borneman A.R."/>
        </authorList>
    </citation>
    <scope>NUCLEOTIDE SEQUENCE [LARGE SCALE GENOMIC DNA]</scope>
    <source>
        <strain evidence="2">cv. Chardonnay</strain>
        <tissue evidence="1">Leaf</tissue>
    </source>
</reference>
<organism evidence="1 2">
    <name type="scientific">Vitis vinifera</name>
    <name type="common">Grape</name>
    <dbReference type="NCBI Taxonomy" id="29760"/>
    <lineage>
        <taxon>Eukaryota</taxon>
        <taxon>Viridiplantae</taxon>
        <taxon>Streptophyta</taxon>
        <taxon>Embryophyta</taxon>
        <taxon>Tracheophyta</taxon>
        <taxon>Spermatophyta</taxon>
        <taxon>Magnoliopsida</taxon>
        <taxon>eudicotyledons</taxon>
        <taxon>Gunneridae</taxon>
        <taxon>Pentapetalae</taxon>
        <taxon>rosids</taxon>
        <taxon>Vitales</taxon>
        <taxon>Vitaceae</taxon>
        <taxon>Viteae</taxon>
        <taxon>Vitis</taxon>
    </lineage>
</organism>
<gene>
    <name evidence="1" type="primary">RE1_2115</name>
    <name evidence="1" type="ORF">CK203_095800</name>
</gene>
<dbReference type="CDD" id="cd09272">
    <property type="entry name" value="RNase_HI_RT_Ty1"/>
    <property type="match status" value="1"/>
</dbReference>
<evidence type="ECO:0000313" key="1">
    <source>
        <dbReference type="EMBL" id="RVW36239.1"/>
    </source>
</evidence>
<dbReference type="AlphaFoldDB" id="A0A438DLB3"/>
<dbReference type="Proteomes" id="UP000288805">
    <property type="component" value="Unassembled WGS sequence"/>
</dbReference>
<dbReference type="PANTHER" id="PTHR11439">
    <property type="entry name" value="GAG-POL-RELATED RETROTRANSPOSON"/>
    <property type="match status" value="1"/>
</dbReference>
<protein>
    <submittedName>
        <fullName evidence="1">Retrovirus-related Pol polyprotein from transposon RE1</fullName>
    </submittedName>
</protein>
<dbReference type="PANTHER" id="PTHR11439:SF455">
    <property type="entry name" value="RLK (RECEPTOR-LIKE PROTEIN KINASE) 8, PUTATIVE-RELATED"/>
    <property type="match status" value="1"/>
</dbReference>
<dbReference type="EMBL" id="QGNW01001579">
    <property type="protein sequence ID" value="RVW36239.1"/>
    <property type="molecule type" value="Genomic_DNA"/>
</dbReference>
<comment type="caution">
    <text evidence="1">The sequence shown here is derived from an EMBL/GenBank/DDBJ whole genome shotgun (WGS) entry which is preliminary data.</text>
</comment>
<name>A0A438DLB3_VITVI</name>
<accession>A0A438DLB3</accession>
<sequence length="221" mass="24575">MNQYHSSSESVLGSSWSGKSNMGVGIKYEKYPKLFIAKMQYAKTMNTPMASGLQLTAYGSDTVESAQMYVNSCNLEADWKAIKGILKYLSGTLEFGLVLRKASTATALDLVGFCDANRASDKDDRRSTSGYRVYLGPKLIAWQSQKQHTFSRSSTEAEYRSLANLIAEMSWLQSLLGELQVKCTQAPVIWCDNLSTVMLATNSILHAKTKHIKLDLNFVKE</sequence>
<dbReference type="InterPro" id="IPR043502">
    <property type="entry name" value="DNA/RNA_pol_sf"/>
</dbReference>
<dbReference type="SUPFAM" id="SSF56672">
    <property type="entry name" value="DNA/RNA polymerases"/>
    <property type="match status" value="1"/>
</dbReference>
<evidence type="ECO:0000313" key="2">
    <source>
        <dbReference type="Proteomes" id="UP000288805"/>
    </source>
</evidence>